<dbReference type="EMBL" id="MLAK01001213">
    <property type="protein sequence ID" value="OHS95918.1"/>
    <property type="molecule type" value="Genomic_DNA"/>
</dbReference>
<organism evidence="6 7">
    <name type="scientific">Tritrichomonas foetus</name>
    <dbReference type="NCBI Taxonomy" id="1144522"/>
    <lineage>
        <taxon>Eukaryota</taxon>
        <taxon>Metamonada</taxon>
        <taxon>Parabasalia</taxon>
        <taxon>Tritrichomonadida</taxon>
        <taxon>Tritrichomonadidae</taxon>
        <taxon>Tritrichomonas</taxon>
    </lineage>
</organism>
<dbReference type="PROSITE" id="PS00107">
    <property type="entry name" value="PROTEIN_KINASE_ATP"/>
    <property type="match status" value="1"/>
</dbReference>
<keyword evidence="1 3" id="KW-0547">Nucleotide-binding</keyword>
<dbReference type="PROSITE" id="PS50011">
    <property type="entry name" value="PROTEIN_KINASE_DOM"/>
    <property type="match status" value="1"/>
</dbReference>
<dbReference type="InterPro" id="IPR000719">
    <property type="entry name" value="Prot_kinase_dom"/>
</dbReference>
<keyword evidence="6" id="KW-0808">Transferase</keyword>
<dbReference type="InterPro" id="IPR017441">
    <property type="entry name" value="Protein_kinase_ATP_BS"/>
</dbReference>
<evidence type="ECO:0000256" key="2">
    <source>
        <dbReference type="ARBA" id="ARBA00022840"/>
    </source>
</evidence>
<dbReference type="InterPro" id="IPR011009">
    <property type="entry name" value="Kinase-like_dom_sf"/>
</dbReference>
<feature type="binding site" evidence="3">
    <location>
        <position position="38"/>
    </location>
    <ligand>
        <name>ATP</name>
        <dbReference type="ChEBI" id="CHEBI:30616"/>
    </ligand>
</feature>
<dbReference type="GO" id="GO:0004674">
    <property type="term" value="F:protein serine/threonine kinase activity"/>
    <property type="evidence" value="ECO:0007669"/>
    <property type="project" value="UniProtKB-KW"/>
</dbReference>
<dbReference type="PROSITE" id="PS00108">
    <property type="entry name" value="PROTEIN_KINASE_ST"/>
    <property type="match status" value="1"/>
</dbReference>
<sequence length="264" mass="29886">MTQIQDFDLEHKIHLGRGRYADVYQVKLLSTGESFAMKIINLDYQSEKSFMNELAILKSARHPNLVGVVAAYIFDHNGYIVMELCEGGTLSSRIATDGALEEEEAAKYMKSIIEAVSYLHSLNIIHRDIKPDNIFFATSEIDSPVLIGDFGLSKLITEGVTVTRVGTPGYQSPQILQGHLYTFKTDIWSVGIIAFFLLQGKCPFDAQKSNEGQLLEKMRNNEYKFKIEVSNEAEDFIAKCLQFDESKRPSANELLEHPWIQMYS</sequence>
<evidence type="ECO:0000256" key="4">
    <source>
        <dbReference type="RuleBase" id="RU000304"/>
    </source>
</evidence>
<dbReference type="PIRSF" id="PIRSF000654">
    <property type="entry name" value="Integrin-linked_kinase"/>
    <property type="match status" value="1"/>
</dbReference>
<name>A0A1J4J9P9_9EUKA</name>
<dbReference type="Pfam" id="PF00069">
    <property type="entry name" value="Pkinase"/>
    <property type="match status" value="1"/>
</dbReference>
<evidence type="ECO:0000256" key="3">
    <source>
        <dbReference type="PROSITE-ProRule" id="PRU10141"/>
    </source>
</evidence>
<dbReference type="GO" id="GO:0005524">
    <property type="term" value="F:ATP binding"/>
    <property type="evidence" value="ECO:0007669"/>
    <property type="project" value="UniProtKB-UniRule"/>
</dbReference>
<dbReference type="Proteomes" id="UP000179807">
    <property type="component" value="Unassembled WGS sequence"/>
</dbReference>
<dbReference type="OrthoDB" id="40902at2759"/>
<dbReference type="Gene3D" id="1.10.510.10">
    <property type="entry name" value="Transferase(Phosphotransferase) domain 1"/>
    <property type="match status" value="1"/>
</dbReference>
<dbReference type="PANTHER" id="PTHR24347">
    <property type="entry name" value="SERINE/THREONINE-PROTEIN KINASE"/>
    <property type="match status" value="1"/>
</dbReference>
<keyword evidence="7" id="KW-1185">Reference proteome</keyword>
<proteinExistence type="inferred from homology"/>
<reference evidence="6" key="1">
    <citation type="submission" date="2016-10" db="EMBL/GenBank/DDBJ databases">
        <authorList>
            <person name="Benchimol M."/>
            <person name="Almeida L.G."/>
            <person name="Vasconcelos A.T."/>
            <person name="Perreira-Neves A."/>
            <person name="Rosa I.A."/>
            <person name="Tasca T."/>
            <person name="Bogo M.R."/>
            <person name="de Souza W."/>
        </authorList>
    </citation>
    <scope>NUCLEOTIDE SEQUENCE [LARGE SCALE GENOMIC DNA]</scope>
    <source>
        <strain evidence="6">K</strain>
    </source>
</reference>
<accession>A0A1J4J9P9</accession>
<dbReference type="VEuPathDB" id="TrichDB:TRFO_37968"/>
<gene>
    <name evidence="6" type="primary">mlkA</name>
    <name evidence="6" type="ORF">TRFO_37968</name>
</gene>
<dbReference type="AlphaFoldDB" id="A0A1J4J9P9"/>
<keyword evidence="2 3" id="KW-0067">ATP-binding</keyword>
<dbReference type="SUPFAM" id="SSF56112">
    <property type="entry name" value="Protein kinase-like (PK-like)"/>
    <property type="match status" value="1"/>
</dbReference>
<dbReference type="GeneID" id="94846454"/>
<keyword evidence="6" id="KW-0418">Kinase</keyword>
<dbReference type="SMART" id="SM00220">
    <property type="entry name" value="S_TKc"/>
    <property type="match status" value="1"/>
</dbReference>
<comment type="similarity">
    <text evidence="4">Belongs to the protein kinase superfamily.</text>
</comment>
<dbReference type="CDD" id="cd05117">
    <property type="entry name" value="STKc_CAMK"/>
    <property type="match status" value="1"/>
</dbReference>
<evidence type="ECO:0000313" key="6">
    <source>
        <dbReference type="EMBL" id="OHS95918.1"/>
    </source>
</evidence>
<evidence type="ECO:0000313" key="7">
    <source>
        <dbReference type="Proteomes" id="UP000179807"/>
    </source>
</evidence>
<dbReference type="RefSeq" id="XP_068349055.1">
    <property type="nucleotide sequence ID" value="XM_068511750.1"/>
</dbReference>
<comment type="caution">
    <text evidence="6">The sequence shown here is derived from an EMBL/GenBank/DDBJ whole genome shotgun (WGS) entry which is preliminary data.</text>
</comment>
<protein>
    <submittedName>
        <fullName evidence="6">Myosin light chain kinase A</fullName>
    </submittedName>
</protein>
<evidence type="ECO:0000259" key="5">
    <source>
        <dbReference type="PROSITE" id="PS50011"/>
    </source>
</evidence>
<feature type="domain" description="Protein kinase" evidence="5">
    <location>
        <begin position="9"/>
        <end position="260"/>
    </location>
</feature>
<evidence type="ECO:0000256" key="1">
    <source>
        <dbReference type="ARBA" id="ARBA00022741"/>
    </source>
</evidence>
<dbReference type="InterPro" id="IPR008271">
    <property type="entry name" value="Ser/Thr_kinase_AS"/>
</dbReference>
<keyword evidence="4" id="KW-0723">Serine/threonine-protein kinase</keyword>